<sequence length="222" mass="25854">MINIKAKDFENEFNSIICWLKAMESQSLNPQKQTDDTVAVSAPPTKPANRAEKLSRDDFLRAFSYTFDYKKPEYYAPSARYCGVFRDGKSLAEFFPKTPLALNTLLDTVSTLWQNLLHVPSVIYAQFYKSRTYIPWDPIDTLNAYRPAWINDMLSQHPDLLIMEEMTSFHFTRLICQLQSENFLDARTSIECITSTVSIMNRIMCDYFYSRYHNKNADALLM</sequence>
<proteinExistence type="predicted"/>
<dbReference type="KEGG" id="vg:32878315"/>
<protein>
    <submittedName>
        <fullName evidence="2">Uncharacterized protein</fullName>
    </submittedName>
</protein>
<name>A0A1X9T5K0_9VIRU</name>
<keyword evidence="3" id="KW-1185">Reference proteome</keyword>
<reference evidence="2" key="1">
    <citation type="journal article" date="2017" name="Vet. Pathol.">
        <title>Ranid Herpesvirus 3 and Proliferative Dermatitis in Free-Ranging Wild Common Frogs (Rana Temporaria).</title>
        <authorList>
            <person name="Origgi F.C."/>
            <person name="Schmidt B.R."/>
            <person name="Lohmann P."/>
            <person name="Otten P."/>
            <person name="Akdesir E."/>
            <person name="Gaschen V."/>
            <person name="Aguilar-Bultet L."/>
            <person name="Wahli T."/>
            <person name="Sattler U."/>
            <person name="Stoffel M.H."/>
        </authorList>
    </citation>
    <scope>NUCLEOTIDE SEQUENCE [LARGE SCALE GENOMIC DNA]</scope>
    <source>
        <strain evidence="2">FO1_2015</strain>
    </source>
</reference>
<evidence type="ECO:0000313" key="3">
    <source>
        <dbReference type="Proteomes" id="UP000203507"/>
    </source>
</evidence>
<organism evidence="2">
    <name type="scientific">Ranid herpesvirus 3</name>
    <dbReference type="NCBI Taxonomy" id="1987509"/>
    <lineage>
        <taxon>Viruses</taxon>
        <taxon>Duplodnaviria</taxon>
        <taxon>Heunggongvirae</taxon>
        <taxon>Peploviricota</taxon>
        <taxon>Herviviricetes</taxon>
        <taxon>Herpesvirales</taxon>
        <taxon>Alloherpesviridae</taxon>
        <taxon>Batravirus</taxon>
        <taxon>Batravirus ranidallo3</taxon>
    </lineage>
</organism>
<accession>A0A1X9T5K0</accession>
<dbReference type="GeneID" id="32878315"/>
<dbReference type="Proteomes" id="UP000203507">
    <property type="component" value="Segment"/>
</dbReference>
<dbReference type="RefSeq" id="YP_009362490.1">
    <property type="nucleotide sequence ID" value="NC_034618.1"/>
</dbReference>
<dbReference type="EMBL" id="KX832224">
    <property type="protein sequence ID" value="ARR28981.1"/>
    <property type="molecule type" value="Genomic_DNA"/>
</dbReference>
<evidence type="ECO:0000256" key="1">
    <source>
        <dbReference type="SAM" id="MobiDB-lite"/>
    </source>
</evidence>
<evidence type="ECO:0000313" key="2">
    <source>
        <dbReference type="EMBL" id="ARR28981.1"/>
    </source>
</evidence>
<feature type="region of interest" description="Disordered" evidence="1">
    <location>
        <begin position="30"/>
        <end position="50"/>
    </location>
</feature>